<protein>
    <submittedName>
        <fullName evidence="2">Septum formation initiator</fullName>
    </submittedName>
</protein>
<name>A0A2S7SWF6_9BACT</name>
<keyword evidence="3" id="KW-1185">Reference proteome</keyword>
<keyword evidence="1" id="KW-0472">Membrane</keyword>
<dbReference type="AlphaFoldDB" id="A0A2S7SWF6"/>
<accession>A0A2S7SWF6</accession>
<dbReference type="Proteomes" id="UP000239872">
    <property type="component" value="Unassembled WGS sequence"/>
</dbReference>
<sequence length="102" mass="12372">MKKEFFKKVLKVVANKYFITAFLFVMWSMFFDQNDWLTLRQKQKELDGLKGNIAYLNKEISIMQAERDGLLTDRQKMEQYARENYRMKHDNEDVYVIDTDSK</sequence>
<evidence type="ECO:0000256" key="1">
    <source>
        <dbReference type="SAM" id="Phobius"/>
    </source>
</evidence>
<dbReference type="RefSeq" id="WP_105039802.1">
    <property type="nucleotide sequence ID" value="NZ_PPSL01000003.1"/>
</dbReference>
<evidence type="ECO:0000313" key="3">
    <source>
        <dbReference type="Proteomes" id="UP000239872"/>
    </source>
</evidence>
<evidence type="ECO:0000313" key="2">
    <source>
        <dbReference type="EMBL" id="PQJ11074.1"/>
    </source>
</evidence>
<dbReference type="InterPro" id="IPR007060">
    <property type="entry name" value="FtsL/DivIC"/>
</dbReference>
<dbReference type="OrthoDB" id="1467719at2"/>
<feature type="transmembrane region" description="Helical" evidence="1">
    <location>
        <begin position="12"/>
        <end position="30"/>
    </location>
</feature>
<dbReference type="Pfam" id="PF04977">
    <property type="entry name" value="DivIC"/>
    <property type="match status" value="1"/>
</dbReference>
<keyword evidence="1" id="KW-1133">Transmembrane helix</keyword>
<reference evidence="2 3" key="1">
    <citation type="submission" date="2018-01" db="EMBL/GenBank/DDBJ databases">
        <title>A novel member of the phylum Bacteroidetes isolated from glacier ice.</title>
        <authorList>
            <person name="Liu Q."/>
            <person name="Xin Y.-H."/>
        </authorList>
    </citation>
    <scope>NUCLEOTIDE SEQUENCE [LARGE SCALE GENOMIC DNA]</scope>
    <source>
        <strain evidence="2 3">RB1R16</strain>
    </source>
</reference>
<keyword evidence="1" id="KW-0812">Transmembrane</keyword>
<proteinExistence type="predicted"/>
<comment type="caution">
    <text evidence="2">The sequence shown here is derived from an EMBL/GenBank/DDBJ whole genome shotgun (WGS) entry which is preliminary data.</text>
</comment>
<organism evidence="2 3">
    <name type="scientific">Flavipsychrobacter stenotrophus</name>
    <dbReference type="NCBI Taxonomy" id="2077091"/>
    <lineage>
        <taxon>Bacteria</taxon>
        <taxon>Pseudomonadati</taxon>
        <taxon>Bacteroidota</taxon>
        <taxon>Chitinophagia</taxon>
        <taxon>Chitinophagales</taxon>
        <taxon>Chitinophagaceae</taxon>
        <taxon>Flavipsychrobacter</taxon>
    </lineage>
</organism>
<dbReference type="EMBL" id="PPSL01000003">
    <property type="protein sequence ID" value="PQJ11074.1"/>
    <property type="molecule type" value="Genomic_DNA"/>
</dbReference>
<gene>
    <name evidence="2" type="ORF">CJD36_013985</name>
</gene>